<dbReference type="Gene3D" id="3.40.50.1580">
    <property type="entry name" value="Nucleoside phosphorylase domain"/>
    <property type="match status" value="1"/>
</dbReference>
<dbReference type="Proteomes" id="UP000800041">
    <property type="component" value="Unassembled WGS sequence"/>
</dbReference>
<dbReference type="PANTHER" id="PTHR46082:SF11">
    <property type="entry name" value="AAA+ ATPASE DOMAIN-CONTAINING PROTEIN-RELATED"/>
    <property type="match status" value="1"/>
</dbReference>
<dbReference type="InterPro" id="IPR000845">
    <property type="entry name" value="Nucleoside_phosphorylase_d"/>
</dbReference>
<evidence type="ECO:0000313" key="3">
    <source>
        <dbReference type="Proteomes" id="UP000800041"/>
    </source>
</evidence>
<keyword evidence="3" id="KW-1185">Reference proteome</keyword>
<evidence type="ECO:0000259" key="1">
    <source>
        <dbReference type="Pfam" id="PF01048"/>
    </source>
</evidence>
<dbReference type="Pfam" id="PF01048">
    <property type="entry name" value="PNP_UDP_1"/>
    <property type="match status" value="1"/>
</dbReference>
<dbReference type="GO" id="GO:0009116">
    <property type="term" value="P:nucleoside metabolic process"/>
    <property type="evidence" value="ECO:0007669"/>
    <property type="project" value="InterPro"/>
</dbReference>
<proteinExistence type="predicted"/>
<dbReference type="InterPro" id="IPR053137">
    <property type="entry name" value="NLR-like"/>
</dbReference>
<feature type="domain" description="Nucleoside phosphorylase" evidence="1">
    <location>
        <begin position="22"/>
        <end position="299"/>
    </location>
</feature>
<dbReference type="InterPro" id="IPR035994">
    <property type="entry name" value="Nucleoside_phosphorylase_sf"/>
</dbReference>
<dbReference type="PANTHER" id="PTHR46082">
    <property type="entry name" value="ATP/GTP-BINDING PROTEIN-RELATED"/>
    <property type="match status" value="1"/>
</dbReference>
<organism evidence="2 3">
    <name type="scientific">Aulographum hederae CBS 113979</name>
    <dbReference type="NCBI Taxonomy" id="1176131"/>
    <lineage>
        <taxon>Eukaryota</taxon>
        <taxon>Fungi</taxon>
        <taxon>Dikarya</taxon>
        <taxon>Ascomycota</taxon>
        <taxon>Pezizomycotina</taxon>
        <taxon>Dothideomycetes</taxon>
        <taxon>Pleosporomycetidae</taxon>
        <taxon>Aulographales</taxon>
        <taxon>Aulographaceae</taxon>
    </lineage>
</organism>
<dbReference type="AlphaFoldDB" id="A0A6G1GKB7"/>
<gene>
    <name evidence="2" type="ORF">K402DRAFT_236812</name>
</gene>
<protein>
    <submittedName>
        <fullName evidence="2">Purine and uridine phosphorylase</fullName>
    </submittedName>
</protein>
<evidence type="ECO:0000313" key="2">
    <source>
        <dbReference type="EMBL" id="KAF1981386.1"/>
    </source>
</evidence>
<dbReference type="OrthoDB" id="1577640at2759"/>
<accession>A0A6G1GKB7</accession>
<dbReference type="EMBL" id="ML977200">
    <property type="protein sequence ID" value="KAF1981386.1"/>
    <property type="molecule type" value="Genomic_DNA"/>
</dbReference>
<dbReference type="GO" id="GO:0003824">
    <property type="term" value="F:catalytic activity"/>
    <property type="evidence" value="ECO:0007669"/>
    <property type="project" value="InterPro"/>
</dbReference>
<reference evidence="2" key="1">
    <citation type="journal article" date="2020" name="Stud. Mycol.">
        <title>101 Dothideomycetes genomes: a test case for predicting lifestyles and emergence of pathogens.</title>
        <authorList>
            <person name="Haridas S."/>
            <person name="Albert R."/>
            <person name="Binder M."/>
            <person name="Bloem J."/>
            <person name="Labutti K."/>
            <person name="Salamov A."/>
            <person name="Andreopoulos B."/>
            <person name="Baker S."/>
            <person name="Barry K."/>
            <person name="Bills G."/>
            <person name="Bluhm B."/>
            <person name="Cannon C."/>
            <person name="Castanera R."/>
            <person name="Culley D."/>
            <person name="Daum C."/>
            <person name="Ezra D."/>
            <person name="Gonzalez J."/>
            <person name="Henrissat B."/>
            <person name="Kuo A."/>
            <person name="Liang C."/>
            <person name="Lipzen A."/>
            <person name="Lutzoni F."/>
            <person name="Magnuson J."/>
            <person name="Mondo S."/>
            <person name="Nolan M."/>
            <person name="Ohm R."/>
            <person name="Pangilinan J."/>
            <person name="Park H.-J."/>
            <person name="Ramirez L."/>
            <person name="Alfaro M."/>
            <person name="Sun H."/>
            <person name="Tritt A."/>
            <person name="Yoshinaga Y."/>
            <person name="Zwiers L.-H."/>
            <person name="Turgeon B."/>
            <person name="Goodwin S."/>
            <person name="Spatafora J."/>
            <person name="Crous P."/>
            <person name="Grigoriev I."/>
        </authorList>
    </citation>
    <scope>NUCLEOTIDE SEQUENCE</scope>
    <source>
        <strain evidence="2">CBS 113979</strain>
    </source>
</reference>
<dbReference type="SUPFAM" id="SSF53167">
    <property type="entry name" value="Purine and uridine phosphorylases"/>
    <property type="match status" value="1"/>
</dbReference>
<sequence length="364" mass="39613">MPKPEVYTVGWICALSCESVAAQLFLDEHHEGPEYVSQNDNNSYTLGKIGKHNVVIAVLPAGEYGISSAASVARDMVHAFPNVRVGLMVGIGGGAPTDKNDIRLGDVVVSSPRSGDGGMIQYDFGKTVQAKSFQNSKFLDQPPNFLRTAVSALVTEHKMKGHTIKNAIDAVLQSYPRLQQEFQRPEQDSDKLHLSNVVYSDNDEASASSKDADLLVHRRERGPHEDDPAIHYGLIASANQLMKDATIRDKLAKDRNVLCFEMEAAGLMNHFPCLIIRGISDYCDTHKNDQWQGYAAMTAAAYAKELLLRIHPSQAEVARSLKSGISASEEHSSSSPKVTFGSHNEGYQAGVVNGSVSGLTFGRK</sequence>
<name>A0A6G1GKB7_9PEZI</name>